<dbReference type="EMBL" id="CAJVPW010033505">
    <property type="protein sequence ID" value="CAG8731219.1"/>
    <property type="molecule type" value="Genomic_DNA"/>
</dbReference>
<feature type="non-terminal residue" evidence="1">
    <location>
        <position position="187"/>
    </location>
</feature>
<proteinExistence type="predicted"/>
<reference evidence="1" key="1">
    <citation type="submission" date="2021-06" db="EMBL/GenBank/DDBJ databases">
        <authorList>
            <person name="Kallberg Y."/>
            <person name="Tangrot J."/>
            <person name="Rosling A."/>
        </authorList>
    </citation>
    <scope>NUCLEOTIDE SEQUENCE</scope>
    <source>
        <strain evidence="1">28 12/20/2015</strain>
    </source>
</reference>
<gene>
    <name evidence="1" type="ORF">SPELUC_LOCUS13125</name>
</gene>
<dbReference type="Proteomes" id="UP000789366">
    <property type="component" value="Unassembled WGS sequence"/>
</dbReference>
<feature type="non-terminal residue" evidence="1">
    <location>
        <position position="1"/>
    </location>
</feature>
<organism evidence="1 2">
    <name type="scientific">Cetraspora pellucida</name>
    <dbReference type="NCBI Taxonomy" id="1433469"/>
    <lineage>
        <taxon>Eukaryota</taxon>
        <taxon>Fungi</taxon>
        <taxon>Fungi incertae sedis</taxon>
        <taxon>Mucoromycota</taxon>
        <taxon>Glomeromycotina</taxon>
        <taxon>Glomeromycetes</taxon>
        <taxon>Diversisporales</taxon>
        <taxon>Gigasporaceae</taxon>
        <taxon>Cetraspora</taxon>
    </lineage>
</organism>
<evidence type="ECO:0000313" key="2">
    <source>
        <dbReference type="Proteomes" id="UP000789366"/>
    </source>
</evidence>
<evidence type="ECO:0000313" key="1">
    <source>
        <dbReference type="EMBL" id="CAG8731219.1"/>
    </source>
</evidence>
<accession>A0ACA9Q0F6</accession>
<comment type="caution">
    <text evidence="1">The sequence shown here is derived from an EMBL/GenBank/DDBJ whole genome shotgun (WGS) entry which is preliminary data.</text>
</comment>
<name>A0ACA9Q0F6_9GLOM</name>
<protein>
    <submittedName>
        <fullName evidence="1">11383_t:CDS:1</fullName>
    </submittedName>
</protein>
<sequence>NFIRHGKQANKNGGTFEHDNKVPFNSVNPQGYTEEKVDNYTAVARIVAEEREQKNRLPNYPGLERYRLLEKMGDGAFSNVYKAINVVTQEKVAIKVVRKRELNSTQERHLHRDMKVRPRATERSNILKEVRIMRQLKHKSIVALKSFSESDDYYYLVLELMEGGELFHQIVRLTYFSEELARHVIVQ</sequence>
<keyword evidence="2" id="KW-1185">Reference proteome</keyword>